<dbReference type="GO" id="GO:0032259">
    <property type="term" value="P:methylation"/>
    <property type="evidence" value="ECO:0007669"/>
    <property type="project" value="UniProtKB-KW"/>
</dbReference>
<dbReference type="PANTHER" id="PTHR43861:SF3">
    <property type="entry name" value="PUTATIVE (AFU_ORTHOLOGUE AFUA_2G14390)-RELATED"/>
    <property type="match status" value="1"/>
</dbReference>
<keyword evidence="3" id="KW-0489">Methyltransferase</keyword>
<keyword evidence="4" id="KW-1185">Reference proteome</keyword>
<protein>
    <submittedName>
        <fullName evidence="3">Methyltransferase domain-containing protein</fullName>
    </submittedName>
</protein>
<dbReference type="GO" id="GO:0008168">
    <property type="term" value="F:methyltransferase activity"/>
    <property type="evidence" value="ECO:0007669"/>
    <property type="project" value="UniProtKB-KW"/>
</dbReference>
<dbReference type="PANTHER" id="PTHR43861">
    <property type="entry name" value="TRANS-ACONITATE 2-METHYLTRANSFERASE-RELATED"/>
    <property type="match status" value="1"/>
</dbReference>
<evidence type="ECO:0000259" key="2">
    <source>
        <dbReference type="Pfam" id="PF13649"/>
    </source>
</evidence>
<reference evidence="4" key="1">
    <citation type="submission" date="2016-06" db="EMBL/GenBank/DDBJ databases">
        <authorList>
            <person name="Varghese N."/>
        </authorList>
    </citation>
    <scope>NUCLEOTIDE SEQUENCE [LARGE SCALE GENOMIC DNA]</scope>
    <source>
        <strain evidence="4">DSM 45344</strain>
    </source>
</reference>
<organism evidence="3 4">
    <name type="scientific">Micromonospora krabiensis</name>
    <dbReference type="NCBI Taxonomy" id="307121"/>
    <lineage>
        <taxon>Bacteria</taxon>
        <taxon>Bacillati</taxon>
        <taxon>Actinomycetota</taxon>
        <taxon>Actinomycetes</taxon>
        <taxon>Micromonosporales</taxon>
        <taxon>Micromonosporaceae</taxon>
        <taxon>Micromonospora</taxon>
    </lineage>
</organism>
<dbReference type="Gene3D" id="3.40.50.150">
    <property type="entry name" value="Vaccinia Virus protein VP39"/>
    <property type="match status" value="1"/>
</dbReference>
<name>A0A1C3MY47_9ACTN</name>
<dbReference type="InterPro" id="IPR041698">
    <property type="entry name" value="Methyltransf_25"/>
</dbReference>
<dbReference type="CDD" id="cd02440">
    <property type="entry name" value="AdoMet_MTases"/>
    <property type="match status" value="1"/>
</dbReference>
<gene>
    <name evidence="3" type="ORF">GA0070620_0723</name>
</gene>
<dbReference type="SUPFAM" id="SSF53335">
    <property type="entry name" value="S-adenosyl-L-methionine-dependent methyltransferases"/>
    <property type="match status" value="1"/>
</dbReference>
<dbReference type="PATRIC" id="fig|307121.4.peg.742"/>
<keyword evidence="1 3" id="KW-0808">Transferase</keyword>
<evidence type="ECO:0000313" key="4">
    <source>
        <dbReference type="Proteomes" id="UP000199393"/>
    </source>
</evidence>
<dbReference type="STRING" id="307121.GA0070620_0723"/>
<dbReference type="InterPro" id="IPR029063">
    <property type="entry name" value="SAM-dependent_MTases_sf"/>
</dbReference>
<accession>A0A1C3MY47</accession>
<evidence type="ECO:0000256" key="1">
    <source>
        <dbReference type="ARBA" id="ARBA00022679"/>
    </source>
</evidence>
<sequence length="219" mass="23607">MGMRHDQHGAERAEHAAFGPQWWEQHYRGHAGGHGSPSPQLVAEVGDLPAGTALDAGCGRGADALWLARHGWRVTAVDVSPTAVDDARLRAERDAPDLASRVSWIVADLTDWQPPQRYDLVVSQYVHPTVPFDAFVTRLADAVAPGGTLLVVGHDHADQHSATHAPEPASIGLDSVTRSLAGEQWRIEVAEPRTRSVGHGPAGTILHDLVVRARRRVAD</sequence>
<dbReference type="EMBL" id="LT598496">
    <property type="protein sequence ID" value="SBV25252.1"/>
    <property type="molecule type" value="Genomic_DNA"/>
</dbReference>
<dbReference type="RefSeq" id="WP_197677538.1">
    <property type="nucleotide sequence ID" value="NZ_JBHRWG010000007.1"/>
</dbReference>
<feature type="domain" description="Methyltransferase" evidence="2">
    <location>
        <begin position="54"/>
        <end position="147"/>
    </location>
</feature>
<dbReference type="Pfam" id="PF13649">
    <property type="entry name" value="Methyltransf_25"/>
    <property type="match status" value="1"/>
</dbReference>
<dbReference type="AlphaFoldDB" id="A0A1C3MY47"/>
<evidence type="ECO:0000313" key="3">
    <source>
        <dbReference type="EMBL" id="SBV25252.1"/>
    </source>
</evidence>
<proteinExistence type="predicted"/>
<dbReference type="Proteomes" id="UP000199393">
    <property type="component" value="Chromosome I"/>
</dbReference>